<dbReference type="EMBL" id="RXGA01000003">
    <property type="protein sequence ID" value="RWX73297.1"/>
    <property type="molecule type" value="Genomic_DNA"/>
</dbReference>
<evidence type="ECO:0000313" key="3">
    <source>
        <dbReference type="Proteomes" id="UP000288215"/>
    </source>
</evidence>
<dbReference type="Proteomes" id="UP000288215">
    <property type="component" value="Unassembled WGS sequence"/>
</dbReference>
<keyword evidence="1" id="KW-1133">Transmembrane helix</keyword>
<protein>
    <submittedName>
        <fullName evidence="2">Uncharacterized protein</fullName>
    </submittedName>
</protein>
<keyword evidence="1" id="KW-0472">Membrane</keyword>
<gene>
    <name evidence="2" type="ORF">Metus_1271</name>
</gene>
<evidence type="ECO:0000256" key="1">
    <source>
        <dbReference type="SAM" id="Phobius"/>
    </source>
</evidence>
<name>A0A3S3SRN7_METS7</name>
<proteinExistence type="predicted"/>
<evidence type="ECO:0000313" key="2">
    <source>
        <dbReference type="EMBL" id="RWX73297.1"/>
    </source>
</evidence>
<comment type="caution">
    <text evidence="2">The sequence shown here is derived from an EMBL/GenBank/DDBJ whole genome shotgun (WGS) entry which is preliminary data.</text>
</comment>
<sequence>MPPGMLAPAISSFTLASALSQVLFALGTSKGNSLPLPELARIMGLSEQRAESYLEVFMKSEPRLFRRFTDYPWWSKALRRIGINSKPKRLVVYYGLTQDGLQHFYRLPAYSRVRRSRTYKFLSSIVFTSNPKGIVRRLSLGLATLGVTLALLETTLWGGFSILSTGVGLAVIFGVFSLMLYKLSV</sequence>
<feature type="transmembrane region" description="Helical" evidence="1">
    <location>
        <begin position="6"/>
        <end position="26"/>
    </location>
</feature>
<accession>A0A3S3SRN7</accession>
<feature type="transmembrane region" description="Helical" evidence="1">
    <location>
        <begin position="158"/>
        <end position="181"/>
    </location>
</feature>
<reference evidence="2 3" key="1">
    <citation type="submission" date="2018-12" db="EMBL/GenBank/DDBJ databases">
        <title>The complete genome of the methanogenic archaea of the candidate phylum Verstraetearchaeota, obtained from the metagenome of underground thermal water.</title>
        <authorList>
            <person name="Kadnikov V.V."/>
            <person name="Mardanov A.V."/>
            <person name="Beletsky A.V."/>
            <person name="Karnachuk O.V."/>
            <person name="Ravin N.V."/>
        </authorList>
    </citation>
    <scope>NUCLEOTIDE SEQUENCE [LARGE SCALE GENOMIC DNA]</scope>
    <source>
        <strain evidence="2">Ch88</strain>
    </source>
</reference>
<feature type="transmembrane region" description="Helical" evidence="1">
    <location>
        <begin position="134"/>
        <end position="152"/>
    </location>
</feature>
<keyword evidence="1" id="KW-0812">Transmembrane</keyword>
<organism evidence="2 3">
    <name type="scientific">Methanosuratincola subterraneus</name>
    <dbReference type="NCBI Taxonomy" id="2593994"/>
    <lineage>
        <taxon>Archaea</taxon>
        <taxon>Thermoproteota</taxon>
        <taxon>Methanosuratincolia</taxon>
        <taxon>Candidatus Methanomethylicales</taxon>
        <taxon>Candidatus Methanomethylicaceae</taxon>
        <taxon>Candidatus Methanosuratincola (ex Vanwonterghem et al. 2016)</taxon>
    </lineage>
</organism>
<dbReference type="AlphaFoldDB" id="A0A3S3SRN7"/>